<sequence>MTLYDLYLDNDVEGYIVFKTLSRKRIMEIINHYYDEKLIITSESFQKRGECLTLSIDRYFYDYLELYFQIVKNKKETTIHNDLFHLSMTSPLEQMVHNQVPTILFGTTKLFQSFIMISNIRHNQIVLDIHFQNGQSYYYVENKVYKLKEKNQFSKLYKKFNLDKEG</sequence>
<proteinExistence type="predicted"/>
<name>A0A4R3Z850_9FIRM</name>
<reference evidence="1 2" key="1">
    <citation type="submission" date="2019-03" db="EMBL/GenBank/DDBJ databases">
        <title>Genomic Encyclopedia of Type Strains, Phase IV (KMG-IV): sequencing the most valuable type-strain genomes for metagenomic binning, comparative biology and taxonomic classification.</title>
        <authorList>
            <person name="Goeker M."/>
        </authorList>
    </citation>
    <scope>NUCLEOTIDE SEQUENCE [LARGE SCALE GENOMIC DNA]</scope>
    <source>
        <strain evidence="1 2">DSM 29487</strain>
    </source>
</reference>
<gene>
    <name evidence="1" type="ORF">EDD60_10195</name>
</gene>
<evidence type="ECO:0000313" key="1">
    <source>
        <dbReference type="EMBL" id="TCW02793.1"/>
    </source>
</evidence>
<comment type="caution">
    <text evidence="1">The sequence shown here is derived from an EMBL/GenBank/DDBJ whole genome shotgun (WGS) entry which is preliminary data.</text>
</comment>
<protein>
    <submittedName>
        <fullName evidence="1">Uncharacterized protein</fullName>
    </submittedName>
</protein>
<evidence type="ECO:0000313" key="2">
    <source>
        <dbReference type="Proteomes" id="UP000295515"/>
    </source>
</evidence>
<organism evidence="1 2">
    <name type="scientific">Longibaculum muris</name>
    <dbReference type="NCBI Taxonomy" id="1796628"/>
    <lineage>
        <taxon>Bacteria</taxon>
        <taxon>Bacillati</taxon>
        <taxon>Bacillota</taxon>
        <taxon>Erysipelotrichia</taxon>
        <taxon>Erysipelotrichales</taxon>
        <taxon>Coprobacillaceae</taxon>
        <taxon>Longibaculum</taxon>
    </lineage>
</organism>
<dbReference type="AlphaFoldDB" id="A0A4R3Z850"/>
<keyword evidence="2" id="KW-1185">Reference proteome</keyword>
<dbReference type="RefSeq" id="WP_066447493.1">
    <property type="nucleotide sequence ID" value="NZ_JANKBF010000002.1"/>
</dbReference>
<accession>A0A4R3Z850</accession>
<dbReference type="GeneID" id="98913923"/>
<dbReference type="EMBL" id="SMCQ01000001">
    <property type="protein sequence ID" value="TCW02793.1"/>
    <property type="molecule type" value="Genomic_DNA"/>
</dbReference>
<dbReference type="Proteomes" id="UP000295515">
    <property type="component" value="Unassembled WGS sequence"/>
</dbReference>